<dbReference type="Proteomes" id="UP000727407">
    <property type="component" value="Unassembled WGS sequence"/>
</dbReference>
<keyword evidence="6" id="KW-1185">Reference proteome</keyword>
<sequence length="462" mass="51255">MKESASLPEGTNSAEDEDENEEEDSQEEHADVAQGDDDGDEGDDRKSSQKSDVCYVVLSSFRGQEEGDLIVKKGAVVKILEKSDDGWWFAQDKEGNKGLVPKTYLKIDATDVLSAMGAIPPGFRPSTLSKLLEEGTSYRASHYIQPRLSQSELSFKDLQLDPDTGKVLSNVHTVRASYTSSSPKKWSFSPQMSSLLPCLLDGDCFFRCDSHSPDLGILFELGVTYIRNSTGERGDLSCGWAFLKLFDENGALKPLRTQGLTVHGGTPYEGVVDTFRMSTKKGGSTGVLHQKLMTSKLPKLIIRLRSPNTRTGEQLSLLPDTLLGCMSAVPLLVLYRQLLADTLLLDRVTMQNADLICSSVLATFPQVLDQSDLMDAFRKSWVEQENNLKRSDKKDVAVLKKLFESVYMSSVFPLLFSAEMPDPLWANEDTEAQRARLIYSPTQKISLETMLSSNHKHQAFSI</sequence>
<feature type="compositionally biased region" description="Acidic residues" evidence="3">
    <location>
        <begin position="14"/>
        <end position="26"/>
    </location>
</feature>
<evidence type="ECO:0000256" key="3">
    <source>
        <dbReference type="SAM" id="MobiDB-lite"/>
    </source>
</evidence>
<proteinExistence type="predicted"/>
<evidence type="ECO:0000256" key="1">
    <source>
        <dbReference type="ARBA" id="ARBA00022443"/>
    </source>
</evidence>
<dbReference type="Pfam" id="PF00018">
    <property type="entry name" value="SH3_1"/>
    <property type="match status" value="1"/>
</dbReference>
<dbReference type="SUPFAM" id="SSF50044">
    <property type="entry name" value="SH3-domain"/>
    <property type="match status" value="1"/>
</dbReference>
<dbReference type="OrthoDB" id="5340910at2759"/>
<evidence type="ECO:0000256" key="2">
    <source>
        <dbReference type="PROSITE-ProRule" id="PRU00192"/>
    </source>
</evidence>
<protein>
    <submittedName>
        <fullName evidence="5">Nephrocystin-1 isoform X1</fullName>
    </submittedName>
</protein>
<dbReference type="PANTHER" id="PTHR15176">
    <property type="entry name" value="NEPHROCYSTIN"/>
    <property type="match status" value="1"/>
</dbReference>
<dbReference type="GO" id="GO:0005929">
    <property type="term" value="C:cilium"/>
    <property type="evidence" value="ECO:0007669"/>
    <property type="project" value="TreeGrafter"/>
</dbReference>
<accession>A0A8J4UIT3</accession>
<keyword evidence="1 2" id="KW-0728">SH3 domain</keyword>
<organism evidence="5 6">
    <name type="scientific">Clarias magur</name>
    <name type="common">Asian catfish</name>
    <name type="synonym">Macropteronotus magur</name>
    <dbReference type="NCBI Taxonomy" id="1594786"/>
    <lineage>
        <taxon>Eukaryota</taxon>
        <taxon>Metazoa</taxon>
        <taxon>Chordata</taxon>
        <taxon>Craniata</taxon>
        <taxon>Vertebrata</taxon>
        <taxon>Euteleostomi</taxon>
        <taxon>Actinopterygii</taxon>
        <taxon>Neopterygii</taxon>
        <taxon>Teleostei</taxon>
        <taxon>Ostariophysi</taxon>
        <taxon>Siluriformes</taxon>
        <taxon>Clariidae</taxon>
        <taxon>Clarias</taxon>
    </lineage>
</organism>
<evidence type="ECO:0000259" key="4">
    <source>
        <dbReference type="PROSITE" id="PS50002"/>
    </source>
</evidence>
<dbReference type="GO" id="GO:0090251">
    <property type="term" value="P:protein localization involved in establishment of planar polarity"/>
    <property type="evidence" value="ECO:0007669"/>
    <property type="project" value="TreeGrafter"/>
</dbReference>
<gene>
    <name evidence="5" type="primary">nphp1</name>
    <name evidence="5" type="ORF">DAT39_000708</name>
</gene>
<dbReference type="InterPro" id="IPR001452">
    <property type="entry name" value="SH3_domain"/>
</dbReference>
<dbReference type="GO" id="GO:0005737">
    <property type="term" value="C:cytoplasm"/>
    <property type="evidence" value="ECO:0007669"/>
    <property type="project" value="TreeGrafter"/>
</dbReference>
<feature type="domain" description="SH3" evidence="4">
    <location>
        <begin position="50"/>
        <end position="110"/>
    </location>
</feature>
<dbReference type="InterPro" id="IPR030642">
    <property type="entry name" value="NPHP1_SH3"/>
</dbReference>
<evidence type="ECO:0000313" key="6">
    <source>
        <dbReference type="Proteomes" id="UP000727407"/>
    </source>
</evidence>
<comment type="caution">
    <text evidence="5">The sequence shown here is derived from an EMBL/GenBank/DDBJ whole genome shotgun (WGS) entry which is preliminary data.</text>
</comment>
<reference evidence="5" key="1">
    <citation type="submission" date="2020-07" db="EMBL/GenBank/DDBJ databases">
        <title>Clarias magur genome sequencing, assembly and annotation.</title>
        <authorList>
            <person name="Kushwaha B."/>
            <person name="Kumar R."/>
            <person name="Das P."/>
            <person name="Joshi C.G."/>
            <person name="Kumar D."/>
            <person name="Nagpure N.S."/>
            <person name="Pandey M."/>
            <person name="Agarwal S."/>
            <person name="Srivastava S."/>
            <person name="Singh M."/>
            <person name="Sahoo L."/>
            <person name="Jayasankar P."/>
            <person name="Meher P.K."/>
            <person name="Koringa P.G."/>
            <person name="Iquebal M.A."/>
            <person name="Das S.P."/>
            <person name="Bit A."/>
            <person name="Patnaik S."/>
            <person name="Patel N."/>
            <person name="Shah T.M."/>
            <person name="Hinsu A."/>
            <person name="Jena J.K."/>
        </authorList>
    </citation>
    <scope>NUCLEOTIDE SEQUENCE</scope>
    <source>
        <strain evidence="5">CIFAMagur01</strain>
        <tissue evidence="5">Testis</tissue>
    </source>
</reference>
<dbReference type="InterPro" id="IPR039687">
    <property type="entry name" value="NPHP1"/>
</dbReference>
<feature type="non-terminal residue" evidence="5">
    <location>
        <position position="1"/>
    </location>
</feature>
<dbReference type="SMART" id="SM00326">
    <property type="entry name" value="SH3"/>
    <property type="match status" value="1"/>
</dbReference>
<dbReference type="Gene3D" id="2.30.30.40">
    <property type="entry name" value="SH3 Domains"/>
    <property type="match status" value="1"/>
</dbReference>
<name>A0A8J4UIT3_CLAMG</name>
<dbReference type="AlphaFoldDB" id="A0A8J4UIT3"/>
<feature type="region of interest" description="Disordered" evidence="3">
    <location>
        <begin position="1"/>
        <end position="49"/>
    </location>
</feature>
<dbReference type="InterPro" id="IPR036028">
    <property type="entry name" value="SH3-like_dom_sf"/>
</dbReference>
<dbReference type="PANTHER" id="PTHR15176:SF1">
    <property type="entry name" value="NEPHROCYSTIN-1"/>
    <property type="match status" value="1"/>
</dbReference>
<dbReference type="CDD" id="cd11770">
    <property type="entry name" value="SH3_Nephrocystin"/>
    <property type="match status" value="1"/>
</dbReference>
<dbReference type="EMBL" id="QNUK01000003">
    <property type="protein sequence ID" value="KAF5909548.1"/>
    <property type="molecule type" value="Genomic_DNA"/>
</dbReference>
<dbReference type="PROSITE" id="PS50002">
    <property type="entry name" value="SH3"/>
    <property type="match status" value="1"/>
</dbReference>
<evidence type="ECO:0000313" key="5">
    <source>
        <dbReference type="EMBL" id="KAF5909548.1"/>
    </source>
</evidence>